<accession>A0A151QPQ3</accession>
<dbReference type="Proteomes" id="UP000075243">
    <property type="component" value="Unassembled WGS sequence"/>
</dbReference>
<dbReference type="EMBL" id="KQ484619">
    <property type="protein sequence ID" value="KYP34349.1"/>
    <property type="molecule type" value="Genomic_DNA"/>
</dbReference>
<reference evidence="2 4" key="1">
    <citation type="journal article" date="2012" name="Nat. Biotechnol.">
        <title>Draft genome sequence of pigeonpea (Cajanus cajan), an orphan legume crop of resource-poor farmers.</title>
        <authorList>
            <person name="Varshney R.K."/>
            <person name="Chen W."/>
            <person name="Li Y."/>
            <person name="Bharti A.K."/>
            <person name="Saxena R.K."/>
            <person name="Schlueter J.A."/>
            <person name="Donoghue M.T."/>
            <person name="Azam S."/>
            <person name="Fan G."/>
            <person name="Whaley A.M."/>
            <person name="Farmer A.D."/>
            <person name="Sheridan J."/>
            <person name="Iwata A."/>
            <person name="Tuteja R."/>
            <person name="Penmetsa R.V."/>
            <person name="Wu W."/>
            <person name="Upadhyaya H.D."/>
            <person name="Yang S.P."/>
            <person name="Shah T."/>
            <person name="Saxena K.B."/>
            <person name="Michael T."/>
            <person name="McCombie W.R."/>
            <person name="Yang B."/>
            <person name="Zhang G."/>
            <person name="Yang H."/>
            <person name="Wang J."/>
            <person name="Spillane C."/>
            <person name="Cook D.R."/>
            <person name="May G.D."/>
            <person name="Xu X."/>
            <person name="Jackson S.A."/>
        </authorList>
    </citation>
    <scope>NUCLEOTIDE SEQUENCE [LARGE SCALE GENOMIC DNA]</scope>
    <source>
        <strain evidence="4">cv. Asha</strain>
    </source>
</reference>
<organism evidence="2 4">
    <name type="scientific">Cajanus cajan</name>
    <name type="common">Pigeon pea</name>
    <name type="synonym">Cajanus indicus</name>
    <dbReference type="NCBI Taxonomy" id="3821"/>
    <lineage>
        <taxon>Eukaryota</taxon>
        <taxon>Viridiplantae</taxon>
        <taxon>Streptophyta</taxon>
        <taxon>Embryophyta</taxon>
        <taxon>Tracheophyta</taxon>
        <taxon>Spermatophyta</taxon>
        <taxon>Magnoliopsida</taxon>
        <taxon>eudicotyledons</taxon>
        <taxon>Gunneridae</taxon>
        <taxon>Pentapetalae</taxon>
        <taxon>rosids</taxon>
        <taxon>fabids</taxon>
        <taxon>Fabales</taxon>
        <taxon>Fabaceae</taxon>
        <taxon>Papilionoideae</taxon>
        <taxon>50 kb inversion clade</taxon>
        <taxon>NPAAA clade</taxon>
        <taxon>indigoferoid/millettioid clade</taxon>
        <taxon>Phaseoleae</taxon>
        <taxon>Cajanus</taxon>
    </lineage>
</organism>
<feature type="transmembrane region" description="Helical" evidence="1">
    <location>
        <begin position="38"/>
        <end position="59"/>
    </location>
</feature>
<gene>
    <name evidence="3" type="ORF">KK1_044717</name>
    <name evidence="2" type="ORF">KK1_047091</name>
</gene>
<evidence type="ECO:0000313" key="3">
    <source>
        <dbReference type="EMBL" id="KYP34349.1"/>
    </source>
</evidence>
<dbReference type="AlphaFoldDB" id="A0A151QPQ3"/>
<dbReference type="PANTHER" id="PTHR36010:SF1">
    <property type="entry name" value="CYTOCHROME C BIOGENESIS CCMF C-TERMINAL-LIKE MITOCHONDRIAL PROTEIN-RELATED"/>
    <property type="match status" value="1"/>
</dbReference>
<protein>
    <submittedName>
        <fullName evidence="2">Uncharacterized protein</fullName>
    </submittedName>
</protein>
<evidence type="ECO:0000313" key="2">
    <source>
        <dbReference type="EMBL" id="KYP32265.1"/>
    </source>
</evidence>
<dbReference type="Gramene" id="C.cajan_42525.t">
    <property type="protein sequence ID" value="C.cajan_42525.t.cds1"/>
    <property type="gene ID" value="C.cajan_42525"/>
</dbReference>
<proteinExistence type="predicted"/>
<dbReference type="STRING" id="3821.A0A151QPQ3"/>
<keyword evidence="1" id="KW-0812">Transmembrane</keyword>
<name>A0A151QPQ3_CAJCA</name>
<sequence length="87" mass="10034">MVQLHDFLFFITSMVVPRGTTTPLLLKWFVSRDIPTSAPFSNGTIIPILIPSFPLLIYLHSRKFIHSMDGAKVHLFQKSLSYNKMQR</sequence>
<dbReference type="InterPro" id="IPR044955">
    <property type="entry name" value="CCMFC"/>
</dbReference>
<keyword evidence="4" id="KW-1185">Reference proteome</keyword>
<dbReference type="OMA" id="WFISREI"/>
<keyword evidence="1" id="KW-0472">Membrane</keyword>
<dbReference type="Gramene" id="C.cajan_42176.t">
    <property type="protein sequence ID" value="C.cajan_42176.t.cds1"/>
    <property type="gene ID" value="C.cajan_42176"/>
</dbReference>
<dbReference type="GO" id="GO:0017004">
    <property type="term" value="P:cytochrome complex assembly"/>
    <property type="evidence" value="ECO:0007669"/>
    <property type="project" value="InterPro"/>
</dbReference>
<evidence type="ECO:0000313" key="4">
    <source>
        <dbReference type="Proteomes" id="UP000075243"/>
    </source>
</evidence>
<evidence type="ECO:0000256" key="1">
    <source>
        <dbReference type="SAM" id="Phobius"/>
    </source>
</evidence>
<dbReference type="EMBL" id="KQ485366">
    <property type="protein sequence ID" value="KYP32265.1"/>
    <property type="molecule type" value="Genomic_DNA"/>
</dbReference>
<dbReference type="PANTHER" id="PTHR36010">
    <property type="entry name" value="CYTOCHROME C BIOGENESIS CCMF C-TERMINAL-LIKE MITOCHONDRIAL PROTEIN-RELATED"/>
    <property type="match status" value="1"/>
</dbReference>
<keyword evidence="1" id="KW-1133">Transmembrane helix</keyword>